<name>A0ABN9KZA6_9NEOB</name>
<dbReference type="PROSITE" id="PS50878">
    <property type="entry name" value="RT_POL"/>
    <property type="match status" value="1"/>
</dbReference>
<feature type="compositionally biased region" description="Basic and acidic residues" evidence="1">
    <location>
        <begin position="390"/>
        <end position="402"/>
    </location>
</feature>
<feature type="domain" description="Reverse transcriptase" evidence="2">
    <location>
        <begin position="1"/>
        <end position="230"/>
    </location>
</feature>
<feature type="region of interest" description="Disordered" evidence="1">
    <location>
        <begin position="376"/>
        <end position="402"/>
    </location>
</feature>
<reference evidence="3" key="1">
    <citation type="submission" date="2023-07" db="EMBL/GenBank/DDBJ databases">
        <authorList>
            <person name="Stuckert A."/>
        </authorList>
    </citation>
    <scope>NUCLEOTIDE SEQUENCE</scope>
</reference>
<accession>A0ABN9KZA6</accession>
<keyword evidence="4" id="KW-1185">Reference proteome</keyword>
<dbReference type="PANTHER" id="PTHR21301">
    <property type="entry name" value="REVERSE TRANSCRIPTASE"/>
    <property type="match status" value="1"/>
</dbReference>
<organism evidence="3 4">
    <name type="scientific">Ranitomeya imitator</name>
    <name type="common">mimic poison frog</name>
    <dbReference type="NCBI Taxonomy" id="111125"/>
    <lineage>
        <taxon>Eukaryota</taxon>
        <taxon>Metazoa</taxon>
        <taxon>Chordata</taxon>
        <taxon>Craniata</taxon>
        <taxon>Vertebrata</taxon>
        <taxon>Euteleostomi</taxon>
        <taxon>Amphibia</taxon>
        <taxon>Batrachia</taxon>
        <taxon>Anura</taxon>
        <taxon>Neobatrachia</taxon>
        <taxon>Hyloidea</taxon>
        <taxon>Dendrobatidae</taxon>
        <taxon>Dendrobatinae</taxon>
        <taxon>Ranitomeya</taxon>
    </lineage>
</organism>
<protein>
    <recommendedName>
        <fullName evidence="2">Reverse transcriptase domain-containing protein</fullName>
    </recommendedName>
</protein>
<dbReference type="PANTHER" id="PTHR21301:SF13">
    <property type="match status" value="1"/>
</dbReference>
<dbReference type="Proteomes" id="UP001176940">
    <property type="component" value="Unassembled WGS sequence"/>
</dbReference>
<gene>
    <name evidence="3" type="ORF">RIMI_LOCUS3746922</name>
</gene>
<comment type="caution">
    <text evidence="3">The sequence shown here is derived from an EMBL/GenBank/DDBJ whole genome shotgun (WGS) entry which is preliminary data.</text>
</comment>
<dbReference type="EMBL" id="CAUEEQ010005729">
    <property type="protein sequence ID" value="CAJ0929289.1"/>
    <property type="molecule type" value="Genomic_DNA"/>
</dbReference>
<evidence type="ECO:0000256" key="1">
    <source>
        <dbReference type="SAM" id="MobiDB-lite"/>
    </source>
</evidence>
<evidence type="ECO:0000259" key="2">
    <source>
        <dbReference type="PROSITE" id="PS50878"/>
    </source>
</evidence>
<sequence length="402" mass="46306">MLPKIHKDSIKPPGRPIVSSVGSMCERAGEYLDFFLQPIASSLPSFIRDSSHFIDICGQIELPGDFLLVTCDVESLYSNIGHKEGTEAVAYFLNKKSSSDRGHDSFLLDLLTFVLHHNFFLFDRTYYLQRSGVAMGAKCAPAYANTFLGWWEEKFVYPLPSFAAHVHAWLRFIDDIFILWKGTREECEEFFNNLNSNPFNIFLTYSLSASETTFLDLKIFPHESCMATNLFRKPTATNALLDFSSFHPWHTKVGVPTGQFLHVRRNCTRDDDFSIQARDLSDRFHQRGYPRRVISKGYQRARGQDKRSLLSSKGRCQEMQTSFITDFNNSWKQVSDILSKHWQILRTDAQTVEVTSDRPLMTARRAPNLRDLLTKSHFQRPTGKSVRLRRSCDRSKEEDVIA</sequence>
<evidence type="ECO:0000313" key="3">
    <source>
        <dbReference type="EMBL" id="CAJ0929289.1"/>
    </source>
</evidence>
<dbReference type="InterPro" id="IPR058912">
    <property type="entry name" value="HTH_animal"/>
</dbReference>
<dbReference type="InterPro" id="IPR000477">
    <property type="entry name" value="RT_dom"/>
</dbReference>
<feature type="non-terminal residue" evidence="3">
    <location>
        <position position="402"/>
    </location>
</feature>
<dbReference type="Pfam" id="PF26215">
    <property type="entry name" value="HTH_animal"/>
    <property type="match status" value="1"/>
</dbReference>
<proteinExistence type="predicted"/>
<evidence type="ECO:0000313" key="4">
    <source>
        <dbReference type="Proteomes" id="UP001176940"/>
    </source>
</evidence>